<reference evidence="3" key="1">
    <citation type="submission" date="2016-10" db="EMBL/GenBank/DDBJ databases">
        <authorList>
            <person name="Varghese N."/>
            <person name="Submissions S."/>
        </authorList>
    </citation>
    <scope>NUCLEOTIDE SEQUENCE [LARGE SCALE GENOMIC DNA]</scope>
    <source>
        <strain evidence="3">CGMCC 1.6199</strain>
    </source>
</reference>
<dbReference type="RefSeq" id="WP_074599991.1">
    <property type="nucleotide sequence ID" value="NZ_FNHF01000003.1"/>
</dbReference>
<feature type="transmembrane region" description="Helical" evidence="1">
    <location>
        <begin position="9"/>
        <end position="30"/>
    </location>
</feature>
<feature type="transmembrane region" description="Helical" evidence="1">
    <location>
        <begin position="254"/>
        <end position="273"/>
    </location>
</feature>
<sequence>MEQTRNEYFLALWIILFFLLTLFISPIIPLLRFYEILSIDNLFFYTSIILMFLYVITLMKRNKSEFKFQINQLSFLTILLFLLILLIQLIYLLSIKHHPEYIREYYFRIFTNTFLMSSVMFFLGLNINVLNNIIKIKSIKSIVFIGFWLYVFFIFYGISINSYLGVFGFRIYYEPEFNYLNIADSFVIYAILTIALIQKVRNKIFVFVIALIASFALASRTSTVFFGLSIIMYITFILFKNNKSKVVKTEVLKNIFIIILLFIVSVFIYLNYFDITLITNSRLWNLISNGGADNSLEVRNYLLLEGIEFLKHHWLTGAFGEEVYNLGPGTYIHNWFSFLGAYGIIPFMLSLIIMVLTTVKILKLFLSHSDSPIIDFLFVFNSFVLFSIWFSRAYTYEYIWFTLIAISLFRTVPPLERGLKSKKCYSKKDE</sequence>
<dbReference type="STRING" id="482461.SAMN05216244_2924"/>
<feature type="transmembrane region" description="Helical" evidence="1">
    <location>
        <begin position="73"/>
        <end position="93"/>
    </location>
</feature>
<feature type="transmembrane region" description="Helical" evidence="1">
    <location>
        <begin position="42"/>
        <end position="61"/>
    </location>
</feature>
<protein>
    <recommendedName>
        <fullName evidence="4">O-antigen ligase</fullName>
    </recommendedName>
</protein>
<proteinExistence type="predicted"/>
<evidence type="ECO:0008006" key="4">
    <source>
        <dbReference type="Google" id="ProtNLM"/>
    </source>
</evidence>
<feature type="transmembrane region" description="Helical" evidence="1">
    <location>
        <begin position="335"/>
        <end position="359"/>
    </location>
</feature>
<dbReference type="OrthoDB" id="9554559at2"/>
<keyword evidence="1" id="KW-1133">Transmembrane helix</keyword>
<dbReference type="AlphaFoldDB" id="A0A1G9U993"/>
<feature type="transmembrane region" description="Helical" evidence="1">
    <location>
        <begin position="105"/>
        <end position="130"/>
    </location>
</feature>
<evidence type="ECO:0000313" key="3">
    <source>
        <dbReference type="Proteomes" id="UP000182347"/>
    </source>
</evidence>
<evidence type="ECO:0000256" key="1">
    <source>
        <dbReference type="SAM" id="Phobius"/>
    </source>
</evidence>
<accession>A0A1G9U993</accession>
<name>A0A1G9U993_9BACI</name>
<feature type="transmembrane region" description="Helical" evidence="1">
    <location>
        <begin position="179"/>
        <end position="197"/>
    </location>
</feature>
<gene>
    <name evidence="2" type="ORF">SAMN05216244_2924</name>
</gene>
<feature type="transmembrane region" description="Helical" evidence="1">
    <location>
        <begin position="204"/>
        <end position="219"/>
    </location>
</feature>
<organism evidence="2 3">
    <name type="scientific">Sediminibacillus halophilus</name>
    <dbReference type="NCBI Taxonomy" id="482461"/>
    <lineage>
        <taxon>Bacteria</taxon>
        <taxon>Bacillati</taxon>
        <taxon>Bacillota</taxon>
        <taxon>Bacilli</taxon>
        <taxon>Bacillales</taxon>
        <taxon>Bacillaceae</taxon>
        <taxon>Sediminibacillus</taxon>
    </lineage>
</organism>
<evidence type="ECO:0000313" key="2">
    <source>
        <dbReference type="EMBL" id="SDM56537.1"/>
    </source>
</evidence>
<feature type="transmembrane region" description="Helical" evidence="1">
    <location>
        <begin position="371"/>
        <end position="390"/>
    </location>
</feature>
<keyword evidence="3" id="KW-1185">Reference proteome</keyword>
<dbReference type="EMBL" id="FNHF01000003">
    <property type="protein sequence ID" value="SDM56537.1"/>
    <property type="molecule type" value="Genomic_DNA"/>
</dbReference>
<keyword evidence="1" id="KW-0472">Membrane</keyword>
<keyword evidence="1" id="KW-0812">Transmembrane</keyword>
<dbReference type="Proteomes" id="UP000182347">
    <property type="component" value="Unassembled WGS sequence"/>
</dbReference>
<feature type="transmembrane region" description="Helical" evidence="1">
    <location>
        <begin position="142"/>
        <end position="173"/>
    </location>
</feature>